<dbReference type="EMBL" id="LASV01000758">
    <property type="protein sequence ID" value="KKA16505.1"/>
    <property type="molecule type" value="Genomic_DNA"/>
</dbReference>
<sequence>QHYRHLCHHNRLQTRRNFHSTDEFKNSLLRRHQSSINRLEAKQILATSFHPSILLLRAGSNRSRRYLTMVVREGSRSLPDSVSFTSTRRSN</sequence>
<evidence type="ECO:0000313" key="2">
    <source>
        <dbReference type="Proteomes" id="UP000053958"/>
    </source>
</evidence>
<dbReference type="Proteomes" id="UP000053958">
    <property type="component" value="Unassembled WGS sequence"/>
</dbReference>
<feature type="non-terminal residue" evidence="1">
    <location>
        <position position="1"/>
    </location>
</feature>
<name>A0A0F4YED6_RASE3</name>
<reference evidence="1 2" key="1">
    <citation type="submission" date="2015-04" db="EMBL/GenBank/DDBJ databases">
        <authorList>
            <person name="Heijne W.H."/>
            <person name="Fedorova N.D."/>
            <person name="Nierman W.C."/>
            <person name="Vollebregt A.W."/>
            <person name="Zhao Z."/>
            <person name="Wu L."/>
            <person name="Kumar M."/>
            <person name="Stam H."/>
            <person name="van den Berg M.A."/>
            <person name="Pel H.J."/>
        </authorList>
    </citation>
    <scope>NUCLEOTIDE SEQUENCE [LARGE SCALE GENOMIC DNA]</scope>
    <source>
        <strain evidence="1 2">CBS 393.64</strain>
    </source>
</reference>
<comment type="caution">
    <text evidence="1">The sequence shown here is derived from an EMBL/GenBank/DDBJ whole genome shotgun (WGS) entry which is preliminary data.</text>
</comment>
<dbReference type="AlphaFoldDB" id="A0A0F4YED6"/>
<evidence type="ECO:0000313" key="1">
    <source>
        <dbReference type="EMBL" id="KKA16505.1"/>
    </source>
</evidence>
<keyword evidence="2" id="KW-1185">Reference proteome</keyword>
<organism evidence="1 2">
    <name type="scientific">Rasamsonia emersonii (strain ATCC 16479 / CBS 393.64 / IMI 116815)</name>
    <dbReference type="NCBI Taxonomy" id="1408163"/>
    <lineage>
        <taxon>Eukaryota</taxon>
        <taxon>Fungi</taxon>
        <taxon>Dikarya</taxon>
        <taxon>Ascomycota</taxon>
        <taxon>Pezizomycotina</taxon>
        <taxon>Eurotiomycetes</taxon>
        <taxon>Eurotiomycetidae</taxon>
        <taxon>Eurotiales</taxon>
        <taxon>Trichocomaceae</taxon>
        <taxon>Rasamsonia</taxon>
    </lineage>
</organism>
<dbReference type="GeneID" id="25321812"/>
<dbReference type="RefSeq" id="XP_013323117.1">
    <property type="nucleotide sequence ID" value="XM_013467663.1"/>
</dbReference>
<proteinExistence type="predicted"/>
<accession>A0A0F4YED6</accession>
<gene>
    <name evidence="1" type="ORF">T310_9890</name>
</gene>
<protein>
    <submittedName>
        <fullName evidence="1">Uncharacterized protein</fullName>
    </submittedName>
</protein>